<dbReference type="PANTHER" id="PTHR32248:SF4">
    <property type="entry name" value="RNA POLYMERASE SIGMA-54 FACTOR"/>
    <property type="match status" value="1"/>
</dbReference>
<feature type="domain" description="RNA polymerase sigma factor 54 DNA-binding" evidence="10">
    <location>
        <begin position="326"/>
        <end position="483"/>
    </location>
</feature>
<evidence type="ECO:0000313" key="13">
    <source>
        <dbReference type="Proteomes" id="UP000198779"/>
    </source>
</evidence>
<dbReference type="InterPro" id="IPR038709">
    <property type="entry name" value="RpoN_core-bd_sf"/>
</dbReference>
<evidence type="ECO:0000256" key="5">
    <source>
        <dbReference type="ARBA" id="ARBA00023015"/>
    </source>
</evidence>
<dbReference type="NCBIfam" id="TIGR02395">
    <property type="entry name" value="rpoN_sigma"/>
    <property type="match status" value="1"/>
</dbReference>
<keyword evidence="2" id="KW-0240">DNA-directed RNA polymerase</keyword>
<dbReference type="Pfam" id="PF04963">
    <property type="entry name" value="Sigma54_CBD"/>
    <property type="match status" value="1"/>
</dbReference>
<keyword evidence="3" id="KW-0808">Transferase</keyword>
<evidence type="ECO:0000259" key="10">
    <source>
        <dbReference type="Pfam" id="PF04552"/>
    </source>
</evidence>
<feature type="region of interest" description="Disordered" evidence="9">
    <location>
        <begin position="27"/>
        <end position="70"/>
    </location>
</feature>
<dbReference type="Proteomes" id="UP000198779">
    <property type="component" value="Unassembled WGS sequence"/>
</dbReference>
<dbReference type="AlphaFoldDB" id="A0A1G7S1F9"/>
<dbReference type="EMBL" id="FNCQ01000001">
    <property type="protein sequence ID" value="SDG16847.1"/>
    <property type="molecule type" value="Genomic_DNA"/>
</dbReference>
<name>A0A1G7S1F9_9BACT</name>
<evidence type="ECO:0000256" key="3">
    <source>
        <dbReference type="ARBA" id="ARBA00022679"/>
    </source>
</evidence>
<feature type="domain" description="RNA polymerase sigma factor 54 core-binding" evidence="11">
    <location>
        <begin position="108"/>
        <end position="301"/>
    </location>
</feature>
<dbReference type="PROSITE" id="PS00718">
    <property type="entry name" value="SIGMA54_2"/>
    <property type="match status" value="1"/>
</dbReference>
<dbReference type="Gene3D" id="1.10.10.60">
    <property type="entry name" value="Homeodomain-like"/>
    <property type="match status" value="1"/>
</dbReference>
<dbReference type="PIRSF" id="PIRSF000774">
    <property type="entry name" value="RpoN"/>
    <property type="match status" value="1"/>
</dbReference>
<keyword evidence="5" id="KW-0805">Transcription regulation</keyword>
<dbReference type="GO" id="GO:0003677">
    <property type="term" value="F:DNA binding"/>
    <property type="evidence" value="ECO:0007669"/>
    <property type="project" value="UniProtKB-KW"/>
</dbReference>
<dbReference type="Pfam" id="PF04552">
    <property type="entry name" value="Sigma54_DBD"/>
    <property type="match status" value="1"/>
</dbReference>
<evidence type="ECO:0000313" key="12">
    <source>
        <dbReference type="EMBL" id="SDG16847.1"/>
    </source>
</evidence>
<dbReference type="Gene3D" id="1.10.10.1330">
    <property type="entry name" value="RNA polymerase sigma-54 factor, core-binding domain"/>
    <property type="match status" value="1"/>
</dbReference>
<keyword evidence="8" id="KW-0804">Transcription</keyword>
<dbReference type="STRING" id="645274.SAMN04487901_101167"/>
<dbReference type="GO" id="GO:0001216">
    <property type="term" value="F:DNA-binding transcription activator activity"/>
    <property type="evidence" value="ECO:0007669"/>
    <property type="project" value="InterPro"/>
</dbReference>
<keyword evidence="13" id="KW-1185">Reference proteome</keyword>
<reference evidence="13" key="1">
    <citation type="submission" date="2016-10" db="EMBL/GenBank/DDBJ databases">
        <authorList>
            <person name="Varghese N."/>
            <person name="Submissions S."/>
        </authorList>
    </citation>
    <scope>NUCLEOTIDE SEQUENCE [LARGE SCALE GENOMIC DNA]</scope>
    <source>
        <strain evidence="13">BP1-148</strain>
    </source>
</reference>
<dbReference type="GO" id="GO:0006352">
    <property type="term" value="P:DNA-templated transcription initiation"/>
    <property type="evidence" value="ECO:0007669"/>
    <property type="project" value="InterPro"/>
</dbReference>
<evidence type="ECO:0000256" key="8">
    <source>
        <dbReference type="ARBA" id="ARBA00023163"/>
    </source>
</evidence>
<evidence type="ECO:0000256" key="9">
    <source>
        <dbReference type="SAM" id="MobiDB-lite"/>
    </source>
</evidence>
<sequence length="483" mass="55481">MQQAVSQQQLLQSHLIELPIQQFAERIETEMHDNPALESDSENPDLQEYPDYPDSPEATDDFDVQREREERSDALDAALENIGRDDEDLPVYHGGQSSVEEREEMVYGQSVSFYDELLEQVGEMELSDQERYVMEYLIRSLDDDGFLRTPLENIADELAIYHNIDLTTGQLESVLKKLQRLDPPGIGARTLQECLLLQVNRREKSAITLSMEKVLTDYFDEFTKKHWEKIAQQMTMDELQAETVFHELRRLNPKPGAAMGETIGRSMQQITPDFVVDTQDDGTVTFSLNNGDVPQLQVSQSFADLLKEYQSNKDGLSRQMKEALLYTKQKVDAAQSFIDAVQVRRRTLTLTMKAIIQLQHRFFEEGDEALLRPMILKDVAERTGLDLSTVSRVSNSKYVQTRWGIFPLKYFFSDGYVTESGEELSTREIKATLRELIDAEDKRKPMSDDALSEALKEKGYPIARRTVAKYREQLGIPIARLRK</sequence>
<organism evidence="12 13">
    <name type="scientific">Prevotella communis</name>
    <dbReference type="NCBI Taxonomy" id="2913614"/>
    <lineage>
        <taxon>Bacteria</taxon>
        <taxon>Pseudomonadati</taxon>
        <taxon>Bacteroidota</taxon>
        <taxon>Bacteroidia</taxon>
        <taxon>Bacteroidales</taxon>
        <taxon>Prevotellaceae</taxon>
        <taxon>Prevotella</taxon>
    </lineage>
</organism>
<evidence type="ECO:0000256" key="4">
    <source>
        <dbReference type="ARBA" id="ARBA00022695"/>
    </source>
</evidence>
<dbReference type="PANTHER" id="PTHR32248">
    <property type="entry name" value="RNA POLYMERASE SIGMA-54 FACTOR"/>
    <property type="match status" value="1"/>
</dbReference>
<comment type="similarity">
    <text evidence="1">Belongs to the sigma-54 factor family.</text>
</comment>
<dbReference type="GO" id="GO:0000428">
    <property type="term" value="C:DNA-directed RNA polymerase complex"/>
    <property type="evidence" value="ECO:0007669"/>
    <property type="project" value="UniProtKB-KW"/>
</dbReference>
<dbReference type="InterPro" id="IPR007634">
    <property type="entry name" value="RNA_pol_sigma_54_DNA-bd"/>
</dbReference>
<dbReference type="GO" id="GO:0016987">
    <property type="term" value="F:sigma factor activity"/>
    <property type="evidence" value="ECO:0007669"/>
    <property type="project" value="UniProtKB-KW"/>
</dbReference>
<accession>A0A1G7S1F9</accession>
<keyword evidence="7" id="KW-0238">DNA-binding</keyword>
<protein>
    <submittedName>
        <fullName evidence="12">RNA polymerase, sigma 54 subunit, RpoN/SigL</fullName>
    </submittedName>
</protein>
<evidence type="ECO:0000256" key="1">
    <source>
        <dbReference type="ARBA" id="ARBA00008798"/>
    </source>
</evidence>
<evidence type="ECO:0000256" key="7">
    <source>
        <dbReference type="ARBA" id="ARBA00023125"/>
    </source>
</evidence>
<keyword evidence="6" id="KW-0731">Sigma factor</keyword>
<dbReference type="PROSITE" id="PS50044">
    <property type="entry name" value="SIGMA54_3"/>
    <property type="match status" value="1"/>
</dbReference>
<gene>
    <name evidence="12" type="ORF">SAMN04487901_101167</name>
</gene>
<evidence type="ECO:0000256" key="6">
    <source>
        <dbReference type="ARBA" id="ARBA00023082"/>
    </source>
</evidence>
<keyword evidence="4" id="KW-0548">Nucleotidyltransferase</keyword>
<dbReference type="InterPro" id="IPR000394">
    <property type="entry name" value="RNA_pol_sigma_54"/>
</dbReference>
<evidence type="ECO:0000259" key="11">
    <source>
        <dbReference type="Pfam" id="PF04963"/>
    </source>
</evidence>
<proteinExistence type="inferred from homology"/>
<dbReference type="GO" id="GO:0016779">
    <property type="term" value="F:nucleotidyltransferase activity"/>
    <property type="evidence" value="ECO:0007669"/>
    <property type="project" value="UniProtKB-KW"/>
</dbReference>
<evidence type="ECO:0000256" key="2">
    <source>
        <dbReference type="ARBA" id="ARBA00022478"/>
    </source>
</evidence>
<dbReference type="InterPro" id="IPR007046">
    <property type="entry name" value="RNA_pol_sigma_54_core-bd"/>
</dbReference>
<dbReference type="PRINTS" id="PR00045">
    <property type="entry name" value="SIGMA54FCT"/>
</dbReference>